<dbReference type="NCBIfam" id="TIGR04514">
    <property type="entry name" value="GWxTD_dom"/>
    <property type="match status" value="1"/>
</dbReference>
<keyword evidence="1" id="KW-0812">Transmembrane</keyword>
<accession>A0A7V4TXZ3</accession>
<reference evidence="3" key="1">
    <citation type="journal article" date="2020" name="mSystems">
        <title>Genome- and Community-Level Interaction Insights into Carbon Utilization and Element Cycling Functions of Hydrothermarchaeota in Hydrothermal Sediment.</title>
        <authorList>
            <person name="Zhou Z."/>
            <person name="Liu Y."/>
            <person name="Xu W."/>
            <person name="Pan J."/>
            <person name="Luo Z.H."/>
            <person name="Li M."/>
        </authorList>
    </citation>
    <scope>NUCLEOTIDE SEQUENCE [LARGE SCALE GENOMIC DNA]</scope>
    <source>
        <strain evidence="3">HyVt-577</strain>
    </source>
</reference>
<organism evidence="3">
    <name type="scientific">Caldithrix abyssi</name>
    <dbReference type="NCBI Taxonomy" id="187145"/>
    <lineage>
        <taxon>Bacteria</taxon>
        <taxon>Pseudomonadati</taxon>
        <taxon>Calditrichota</taxon>
        <taxon>Calditrichia</taxon>
        <taxon>Calditrichales</taxon>
        <taxon>Calditrichaceae</taxon>
        <taxon>Caldithrix</taxon>
    </lineage>
</organism>
<protein>
    <submittedName>
        <fullName evidence="3">GWxTD domain-containing protein</fullName>
    </submittedName>
</protein>
<comment type="caution">
    <text evidence="3">The sequence shown here is derived from an EMBL/GenBank/DDBJ whole genome shotgun (WGS) entry which is preliminary data.</text>
</comment>
<keyword evidence="1" id="KW-1133">Transmembrane helix</keyword>
<dbReference type="InterPro" id="IPR030959">
    <property type="entry name" value="GWxTD_dom"/>
</dbReference>
<dbReference type="AlphaFoldDB" id="A0A7V4TXZ3"/>
<name>A0A7V4TXZ3_CALAY</name>
<feature type="transmembrane region" description="Helical" evidence="1">
    <location>
        <begin position="12"/>
        <end position="38"/>
    </location>
</feature>
<dbReference type="EMBL" id="DRQG01000016">
    <property type="protein sequence ID" value="HGY54374.1"/>
    <property type="molecule type" value="Genomic_DNA"/>
</dbReference>
<evidence type="ECO:0000313" key="3">
    <source>
        <dbReference type="EMBL" id="HGY54374.1"/>
    </source>
</evidence>
<sequence length="424" mass="49985">MDRINFNPIKLIRPGLFCTMIFVIALEGTLGSLIAGNIKMDYLAFRSKRPPQAYVEVYFSVSNSMLQFNKGANDKYEANIEILLDAKGGPQDNIYSEKLEKKIVTSYYHATRDEEVNNIFKFPLWLMPGKYTTIITVHDKNNKHTYSVDLPMEVPDFWQDLSVSSIKISRIKGETTTFNPEPVFGFLNPRAEIYFETYNIQSDLLRTEVAILTLQDSLVRRIAQPVRVNRKNLSFSMPLSLGDLAMGTYKLRITQSNPDDGTRASNEKLVFILQSPVDLHFKDYQTAVEEIRYLLTEEQYEKMLRVPIEQQQQVLLDFWKKKDPTPDTEENEAMNEYYVRLYEANRFFSNSSVPGWKTDFGFIYLLFGRPDEILRYYRRDRFEERHVWRYKKLNLSFTFINWYNYNMYTLLDKKNIAARYVPNY</sequence>
<gene>
    <name evidence="3" type="ORF">ENK44_01605</name>
</gene>
<dbReference type="Pfam" id="PF20094">
    <property type="entry name" value="GWxTD_dom"/>
    <property type="match status" value="1"/>
</dbReference>
<keyword evidence="1" id="KW-0472">Membrane</keyword>
<feature type="domain" description="GWxTD" evidence="2">
    <location>
        <begin position="281"/>
        <end position="416"/>
    </location>
</feature>
<evidence type="ECO:0000256" key="1">
    <source>
        <dbReference type="SAM" id="Phobius"/>
    </source>
</evidence>
<evidence type="ECO:0000259" key="2">
    <source>
        <dbReference type="Pfam" id="PF20094"/>
    </source>
</evidence>
<dbReference type="Proteomes" id="UP000885779">
    <property type="component" value="Unassembled WGS sequence"/>
</dbReference>
<proteinExistence type="predicted"/>